<evidence type="ECO:0000256" key="6">
    <source>
        <dbReference type="PROSITE-ProRule" id="PRU00169"/>
    </source>
</evidence>
<feature type="domain" description="OmpR/PhoB-type" evidence="9">
    <location>
        <begin position="280"/>
        <end position="378"/>
    </location>
</feature>
<dbReference type="PANTHER" id="PTHR48111:SF76">
    <property type="entry name" value="TWO-COMPONENT RESPONSE REGULATOR"/>
    <property type="match status" value="1"/>
</dbReference>
<evidence type="ECO:0000256" key="5">
    <source>
        <dbReference type="ARBA" id="ARBA00023163"/>
    </source>
</evidence>
<dbReference type="InterPro" id="IPR016032">
    <property type="entry name" value="Sig_transdc_resp-reg_C-effctor"/>
</dbReference>
<gene>
    <name evidence="10" type="ORF">SAMN05920897_10827</name>
</gene>
<keyword evidence="11" id="KW-1185">Reference proteome</keyword>
<dbReference type="FunFam" id="3.40.50.2300:FF:000002">
    <property type="entry name" value="DNA-binding response regulator PhoP"/>
    <property type="match status" value="1"/>
</dbReference>
<dbReference type="InterPro" id="IPR001789">
    <property type="entry name" value="Sig_transdc_resp-reg_receiver"/>
</dbReference>
<dbReference type="SUPFAM" id="SSF52172">
    <property type="entry name" value="CheY-like"/>
    <property type="match status" value="1"/>
</dbReference>
<feature type="domain" description="Response regulatory" evidence="8">
    <location>
        <begin position="152"/>
        <end position="266"/>
    </location>
</feature>
<dbReference type="Gene3D" id="1.10.10.10">
    <property type="entry name" value="Winged helix-like DNA-binding domain superfamily/Winged helix DNA-binding domain"/>
    <property type="match status" value="1"/>
</dbReference>
<dbReference type="SUPFAM" id="SSF46894">
    <property type="entry name" value="C-terminal effector domain of the bipartite response regulators"/>
    <property type="match status" value="1"/>
</dbReference>
<organism evidence="10 11">
    <name type="scientific">Alkalispirochaeta americana</name>
    <dbReference type="NCBI Taxonomy" id="159291"/>
    <lineage>
        <taxon>Bacteria</taxon>
        <taxon>Pseudomonadati</taxon>
        <taxon>Spirochaetota</taxon>
        <taxon>Spirochaetia</taxon>
        <taxon>Spirochaetales</taxon>
        <taxon>Spirochaetaceae</taxon>
        <taxon>Alkalispirochaeta</taxon>
    </lineage>
</organism>
<feature type="modified residue" description="4-aspartylphosphate" evidence="6">
    <location>
        <position position="201"/>
    </location>
</feature>
<dbReference type="SMART" id="SM00448">
    <property type="entry name" value="REC"/>
    <property type="match status" value="1"/>
</dbReference>
<name>A0A1N6SD97_9SPIO</name>
<dbReference type="PROSITE" id="PS51755">
    <property type="entry name" value="OMPR_PHOB"/>
    <property type="match status" value="1"/>
</dbReference>
<keyword evidence="2" id="KW-0902">Two-component regulatory system</keyword>
<dbReference type="CDD" id="cd17624">
    <property type="entry name" value="REC_OmpR_PmrA-like"/>
    <property type="match status" value="1"/>
</dbReference>
<dbReference type="PROSITE" id="PS50110">
    <property type="entry name" value="RESPONSE_REGULATORY"/>
    <property type="match status" value="1"/>
</dbReference>
<dbReference type="AlphaFoldDB" id="A0A1N6SD97"/>
<dbReference type="FunFam" id="1.10.10.10:FF:000005">
    <property type="entry name" value="Two-component system response regulator"/>
    <property type="match status" value="1"/>
</dbReference>
<evidence type="ECO:0000256" key="2">
    <source>
        <dbReference type="ARBA" id="ARBA00023012"/>
    </source>
</evidence>
<evidence type="ECO:0000313" key="10">
    <source>
        <dbReference type="EMBL" id="SIQ38952.1"/>
    </source>
</evidence>
<dbReference type="EMBL" id="FTMS01000008">
    <property type="protein sequence ID" value="SIQ38952.1"/>
    <property type="molecule type" value="Genomic_DNA"/>
</dbReference>
<dbReference type="InterPro" id="IPR036388">
    <property type="entry name" value="WH-like_DNA-bd_sf"/>
</dbReference>
<dbReference type="PANTHER" id="PTHR48111">
    <property type="entry name" value="REGULATOR OF RPOS"/>
    <property type="match status" value="1"/>
</dbReference>
<dbReference type="GO" id="GO:0000976">
    <property type="term" value="F:transcription cis-regulatory region binding"/>
    <property type="evidence" value="ECO:0007669"/>
    <property type="project" value="TreeGrafter"/>
</dbReference>
<dbReference type="Gene3D" id="3.40.50.2300">
    <property type="match status" value="1"/>
</dbReference>
<dbReference type="Proteomes" id="UP000186400">
    <property type="component" value="Unassembled WGS sequence"/>
</dbReference>
<evidence type="ECO:0000256" key="4">
    <source>
        <dbReference type="ARBA" id="ARBA00023125"/>
    </source>
</evidence>
<dbReference type="Pfam" id="PF00072">
    <property type="entry name" value="Response_reg"/>
    <property type="match status" value="1"/>
</dbReference>
<dbReference type="GO" id="GO:0006355">
    <property type="term" value="P:regulation of DNA-templated transcription"/>
    <property type="evidence" value="ECO:0007669"/>
    <property type="project" value="InterPro"/>
</dbReference>
<evidence type="ECO:0000256" key="3">
    <source>
        <dbReference type="ARBA" id="ARBA00023015"/>
    </source>
</evidence>
<evidence type="ECO:0000259" key="9">
    <source>
        <dbReference type="PROSITE" id="PS51755"/>
    </source>
</evidence>
<dbReference type="GO" id="GO:0032993">
    <property type="term" value="C:protein-DNA complex"/>
    <property type="evidence" value="ECO:0007669"/>
    <property type="project" value="TreeGrafter"/>
</dbReference>
<protein>
    <submittedName>
        <fullName evidence="10">DNA-binding response regulator, OmpR family, contains REC and winged-helix (WHTH) domain</fullName>
    </submittedName>
</protein>
<dbReference type="GO" id="GO:0000156">
    <property type="term" value="F:phosphorelay response regulator activity"/>
    <property type="evidence" value="ECO:0007669"/>
    <property type="project" value="TreeGrafter"/>
</dbReference>
<dbReference type="GO" id="GO:0005829">
    <property type="term" value="C:cytosol"/>
    <property type="evidence" value="ECO:0007669"/>
    <property type="project" value="TreeGrafter"/>
</dbReference>
<evidence type="ECO:0000313" key="11">
    <source>
        <dbReference type="Proteomes" id="UP000186400"/>
    </source>
</evidence>
<keyword evidence="1 6" id="KW-0597">Phosphoprotein</keyword>
<proteinExistence type="predicted"/>
<dbReference type="STRING" id="159291.SAMN05920897_10827"/>
<reference evidence="10 11" key="1">
    <citation type="submission" date="2017-01" db="EMBL/GenBank/DDBJ databases">
        <authorList>
            <person name="Mah S.A."/>
            <person name="Swanson W.J."/>
            <person name="Moy G.W."/>
            <person name="Vacquier V.D."/>
        </authorList>
    </citation>
    <scope>NUCLEOTIDE SEQUENCE [LARGE SCALE GENOMIC DNA]</scope>
    <source>
        <strain evidence="10 11">ASpG1</strain>
    </source>
</reference>
<dbReference type="InterPro" id="IPR011006">
    <property type="entry name" value="CheY-like_superfamily"/>
</dbReference>
<keyword evidence="3" id="KW-0805">Transcription regulation</keyword>
<feature type="DNA-binding region" description="OmpR/PhoB-type" evidence="7">
    <location>
        <begin position="280"/>
        <end position="378"/>
    </location>
</feature>
<dbReference type="InterPro" id="IPR039420">
    <property type="entry name" value="WalR-like"/>
</dbReference>
<dbReference type="Pfam" id="PF00486">
    <property type="entry name" value="Trans_reg_C"/>
    <property type="match status" value="1"/>
</dbReference>
<keyword evidence="4 7" id="KW-0238">DNA-binding</keyword>
<dbReference type="Gene3D" id="6.10.250.690">
    <property type="match status" value="1"/>
</dbReference>
<evidence type="ECO:0000256" key="7">
    <source>
        <dbReference type="PROSITE-ProRule" id="PRU01091"/>
    </source>
</evidence>
<evidence type="ECO:0000256" key="1">
    <source>
        <dbReference type="ARBA" id="ARBA00022553"/>
    </source>
</evidence>
<dbReference type="SMART" id="SM00862">
    <property type="entry name" value="Trans_reg_C"/>
    <property type="match status" value="1"/>
</dbReference>
<keyword evidence="5" id="KW-0804">Transcription</keyword>
<dbReference type="CDD" id="cd00383">
    <property type="entry name" value="trans_reg_C"/>
    <property type="match status" value="1"/>
</dbReference>
<dbReference type="InterPro" id="IPR001867">
    <property type="entry name" value="OmpR/PhoB-type_DNA-bd"/>
</dbReference>
<sequence>MEGCLYLLEDLSDLALPINDEGIAQDALIFLAKHRLGTPGAPGNDHSFLRVCQEGKGQVVGFCEGLVAFPGVGADTQHLNARCLKGLPVIAEAAGFPGASRSGVLGIKIDHHGGSPELGKCYGISLSVGKGKIRCCLSCIDHDLCTILGIVRILVVEDDAKIAQYLRKGLGEAGYRVDHLESAEHALGAASLNEYDVLVVDLMLPGKDGLWLIGELRGRGVTTPILILSARQTVDDRVAGIRAGGDDYLTKPFSFSELHVRVEALIRRSRMAGASSGGQATTLSQGDITMDLLSRDVSRQGQPLDLQPREFSLLELFLRHPGQVLTKTMILEHVWSYDFDPQTNVVDVLVSRLRAKVDRDFDPKVIHTVRGVGYSCRPASAGGGRS</sequence>
<accession>A0A1N6SD97</accession>
<evidence type="ECO:0000259" key="8">
    <source>
        <dbReference type="PROSITE" id="PS50110"/>
    </source>
</evidence>